<dbReference type="eggNOG" id="ENOG502RDCU">
    <property type="taxonomic scope" value="Eukaryota"/>
</dbReference>
<accession>Q4P9W8</accession>
<reference evidence="6" key="5">
    <citation type="submission" date="2014-09" db="EMBL/GenBank/DDBJ databases">
        <authorList>
            <person name="Guldener U."/>
            <person name="Munsterkotter M."/>
            <person name="Walter M.C."/>
            <person name="Mannhaupt G."/>
            <person name="Kahmann R."/>
        </authorList>
    </citation>
    <scope>NUCLEOTIDE SEQUENCE</scope>
    <source>
        <strain evidence="6">521</strain>
    </source>
</reference>
<evidence type="ECO:0000313" key="5">
    <source>
        <dbReference type="EMBL" id="AAA64741.1"/>
    </source>
</evidence>
<dbReference type="InterPro" id="IPR027417">
    <property type="entry name" value="P-loop_NTPase"/>
</dbReference>
<dbReference type="RefSeq" id="XP_011389452.1">
    <property type="nucleotide sequence ID" value="XM_011391150.1"/>
</dbReference>
<evidence type="ECO:0000256" key="3">
    <source>
        <dbReference type="SAM" id="MobiDB-lite"/>
    </source>
</evidence>
<dbReference type="PIR" id="A56244">
    <property type="entry name" value="A56244"/>
</dbReference>
<dbReference type="GO" id="GO:0003677">
    <property type="term" value="F:DNA binding"/>
    <property type="evidence" value="ECO:0007669"/>
    <property type="project" value="InterPro"/>
</dbReference>
<dbReference type="GeneID" id="23563662"/>
<dbReference type="InterPro" id="IPR020588">
    <property type="entry name" value="RecA_ATP-bd"/>
</dbReference>
<reference evidence="6 7" key="4">
    <citation type="journal article" date="2006" name="Nature">
        <title>Insights from the genome of the biotrophic fungal plant pathogen Ustilago maydis.</title>
        <authorList>
            <person name="Kamper J."/>
            <person name="Kahmann R."/>
            <person name="Bolker M."/>
            <person name="Ma L.J."/>
            <person name="Brefort T."/>
            <person name="Saville B.J."/>
            <person name="Banuett F."/>
            <person name="Kronstad J.W."/>
            <person name="Gold S.E."/>
            <person name="Muller O."/>
            <person name="Perlin M.H."/>
            <person name="Wosten H.A."/>
            <person name="de Vries R."/>
            <person name="Ruiz-Herrera J."/>
            <person name="Reynaga-Pena C.G."/>
            <person name="Snetselaar K."/>
            <person name="McCann M."/>
            <person name="Perez-Martin J."/>
            <person name="Feldbrugge M."/>
            <person name="Basse C.W."/>
            <person name="Steinberg G."/>
            <person name="Ibeas J.I."/>
            <person name="Holloman W."/>
            <person name="Guzman P."/>
            <person name="Farman M."/>
            <person name="Stajich J.E."/>
            <person name="Sentandreu R."/>
            <person name="Gonzalez-Prieto J.M."/>
            <person name="Kennell J.C."/>
            <person name="Molina L."/>
            <person name="Schirawski J."/>
            <person name="Mendoza-Mendoza A."/>
            <person name="Greilinger D."/>
            <person name="Munch K."/>
            <person name="Rossel N."/>
            <person name="Scherer M."/>
            <person name="Vranes M."/>
            <person name="Ladendorf O."/>
            <person name="Vincon V."/>
            <person name="Fuchs U."/>
            <person name="Sandrock B."/>
            <person name="Meng S."/>
            <person name="Ho E.C."/>
            <person name="Cahill M.J."/>
            <person name="Boyce K.J."/>
            <person name="Klose J."/>
            <person name="Klosterman S.J."/>
            <person name="Deelstra H.J."/>
            <person name="Ortiz-Castellanos L."/>
            <person name="Li W."/>
            <person name="Sanchez-Alonso P."/>
            <person name="Schreier P.H."/>
            <person name="Hauser-Hahn I."/>
            <person name="Vaupel M."/>
            <person name="Koopmann E."/>
            <person name="Friedrich G."/>
            <person name="Voss H."/>
            <person name="Schluter T."/>
            <person name="Margolis J."/>
            <person name="Platt D."/>
            <person name="Swimmer C."/>
            <person name="Gnirke A."/>
            <person name="Chen F."/>
            <person name="Vysotskaia V."/>
            <person name="Mannhaupt G."/>
            <person name="Guldener U."/>
            <person name="Munsterkotter M."/>
            <person name="Haase D."/>
            <person name="Oesterheld M."/>
            <person name="Mewes H.W."/>
            <person name="Mauceli E.W."/>
            <person name="DeCaprio D."/>
            <person name="Wade C.M."/>
            <person name="Butler J."/>
            <person name="Young S."/>
            <person name="Jaffe D.B."/>
            <person name="Calvo S."/>
            <person name="Nusbaum C."/>
            <person name="Galagan J."/>
            <person name="Birren B.W."/>
        </authorList>
    </citation>
    <scope>NUCLEOTIDE SEQUENCE [LARGE SCALE GENOMIC DNA]</scope>
    <source>
        <strain evidence="6">521</strain>
        <strain evidence="7">521 / FGSC 9021</strain>
    </source>
</reference>
<feature type="compositionally biased region" description="Polar residues" evidence="3">
    <location>
        <begin position="767"/>
        <end position="781"/>
    </location>
</feature>
<evidence type="ECO:0000313" key="7">
    <source>
        <dbReference type="Proteomes" id="UP000000561"/>
    </source>
</evidence>
<reference evidence="5" key="1">
    <citation type="journal article" date="1994" name="Mol. Cell. Biol.">
        <title>Structure of REC2, a recombinational repair gene of Ustilago maydis, and its function in homologous recombination between plasmid and chromosomal sequences.</title>
        <authorList>
            <person name="Rubin B.P."/>
            <person name="Ferguson D.O."/>
            <person name="Holloman W.K."/>
        </authorList>
    </citation>
    <scope>NUCLEOTIDE SEQUENCE</scope>
</reference>
<dbReference type="GO" id="GO:0006310">
    <property type="term" value="P:DNA recombination"/>
    <property type="evidence" value="ECO:0007669"/>
    <property type="project" value="UniProtKB-ARBA"/>
</dbReference>
<protein>
    <submittedName>
        <fullName evidence="6">DNA repair/recombination protein Rec2</fullName>
    </submittedName>
    <submittedName>
        <fullName evidence="5">REC2 protein</fullName>
    </submittedName>
</protein>
<dbReference type="Gene3D" id="3.40.50.300">
    <property type="entry name" value="P-loop containing nucleotide triphosphate hydrolases"/>
    <property type="match status" value="1"/>
</dbReference>
<proteinExistence type="predicted"/>
<feature type="region of interest" description="Disordered" evidence="3">
    <location>
        <begin position="720"/>
        <end position="781"/>
    </location>
</feature>
<dbReference type="GO" id="GO:0061982">
    <property type="term" value="P:meiosis I cell cycle process"/>
    <property type="evidence" value="ECO:0007669"/>
    <property type="project" value="UniProtKB-ARBA"/>
</dbReference>
<dbReference type="GO" id="GO:0140664">
    <property type="term" value="F:ATP-dependent DNA damage sensor activity"/>
    <property type="evidence" value="ECO:0007669"/>
    <property type="project" value="InterPro"/>
</dbReference>
<dbReference type="KEGG" id="uma:UMAG_03095"/>
<dbReference type="OMA" id="KRIKACC"/>
<evidence type="ECO:0000259" key="4">
    <source>
        <dbReference type="PROSITE" id="PS50162"/>
    </source>
</evidence>
<dbReference type="GO" id="GO:0006281">
    <property type="term" value="P:DNA repair"/>
    <property type="evidence" value="ECO:0007669"/>
    <property type="project" value="InterPro"/>
</dbReference>
<dbReference type="VEuPathDB" id="FungiDB:UMAG_03095"/>
<dbReference type="STRING" id="237631.A0A0D1E3Q0"/>
<evidence type="ECO:0000256" key="1">
    <source>
        <dbReference type="ARBA" id="ARBA00022741"/>
    </source>
</evidence>
<dbReference type="GO" id="GO:0005524">
    <property type="term" value="F:ATP binding"/>
    <property type="evidence" value="ECO:0007669"/>
    <property type="project" value="UniProtKB-KW"/>
</dbReference>
<reference evidence="7" key="6">
    <citation type="submission" date="2014-09" db="EMBL/GenBank/DDBJ databases">
        <authorList>
            <person name="Gueldener U."/>
            <person name="Muensterkoetter M."/>
            <person name="Walter M.C."/>
            <person name="Mannhaupt G."/>
            <person name="Kahmann R."/>
        </authorList>
    </citation>
    <scope>GENOME REANNOTATION</scope>
    <source>
        <strain evidence="7">521 / FGSC 9021</strain>
    </source>
</reference>
<accession>A0A0D1E3Q0</accession>
<dbReference type="InterPro" id="IPR013632">
    <property type="entry name" value="Rad51_C"/>
</dbReference>
<dbReference type="EMBL" id="CM003146">
    <property type="protein sequence ID" value="KIS69120.1"/>
    <property type="molecule type" value="Genomic_DNA"/>
</dbReference>
<accession>Q99131</accession>
<dbReference type="PANTHER" id="PTHR22942:SF66">
    <property type="entry name" value="RE19845P"/>
    <property type="match status" value="1"/>
</dbReference>
<feature type="region of interest" description="Disordered" evidence="3">
    <location>
        <begin position="529"/>
        <end position="554"/>
    </location>
</feature>
<keyword evidence="2" id="KW-0067">ATP-binding</keyword>
<evidence type="ECO:0000313" key="6">
    <source>
        <dbReference type="EMBL" id="KIS69120.1"/>
    </source>
</evidence>
<reference evidence="5" key="2">
    <citation type="journal article" date="1994" name="Mol. Cell. Biol.">
        <title>The REC2 gene encodes the homologous pairing protein of Ustilago maydis.</title>
        <authorList>
            <person name="Kmiec E.B."/>
            <person name="Cole A."/>
            <person name="Holloman W.K."/>
        </authorList>
    </citation>
    <scope>NUCLEOTIDE SEQUENCE</scope>
</reference>
<gene>
    <name evidence="5" type="primary">REC2</name>
    <name evidence="6" type="ORF">UMAG_03095</name>
</gene>
<keyword evidence="7" id="KW-1185">Reference proteome</keyword>
<evidence type="ECO:0000256" key="2">
    <source>
        <dbReference type="ARBA" id="ARBA00022840"/>
    </source>
</evidence>
<reference evidence="6" key="3">
    <citation type="submission" date="2003-07" db="EMBL/GenBank/DDBJ databases">
        <authorList>
            <person name="Birren B."/>
            <person name="Nusbaum C."/>
            <person name="Abebe A."/>
            <person name="Abouelleil A."/>
            <person name="Adekoya E."/>
            <person name="Ait-zahra M."/>
            <person name="Allen N."/>
            <person name="Allen T."/>
            <person name="An P."/>
            <person name="Anderson M."/>
            <person name="Anderson S."/>
            <person name="Arachchi H."/>
            <person name="Armbruster J."/>
            <person name="Bachantsang P."/>
            <person name="Baldwin J."/>
            <person name="Barry A."/>
            <person name="Bayul T."/>
            <person name="Blitshsteyn B."/>
            <person name="Bloom T."/>
            <person name="Blye J."/>
            <person name="Boguslavskiy L."/>
            <person name="Borowsky M."/>
            <person name="Boukhgalter B."/>
            <person name="Brunache A."/>
            <person name="Butler J."/>
            <person name="Calixte N."/>
            <person name="Calvo S."/>
            <person name="Camarata J."/>
            <person name="Campo K."/>
            <person name="Chang J."/>
            <person name="Cheshatsang Y."/>
            <person name="Citroen M."/>
            <person name="Collymore A."/>
            <person name="Considine T."/>
            <person name="Cook A."/>
            <person name="Cooke P."/>
            <person name="Corum B."/>
            <person name="Cuomo C."/>
            <person name="David R."/>
            <person name="Dawoe T."/>
            <person name="Degray S."/>
            <person name="Dodge S."/>
            <person name="Dooley K."/>
            <person name="Dorje P."/>
            <person name="Dorjee K."/>
            <person name="Dorris L."/>
            <person name="Duffey N."/>
            <person name="Dupes A."/>
            <person name="Elkins T."/>
            <person name="Engels R."/>
            <person name="Erickson J."/>
            <person name="Farina A."/>
            <person name="Faro S."/>
            <person name="Ferreira P."/>
            <person name="Fischer H."/>
            <person name="Fitzgerald M."/>
            <person name="Foley K."/>
            <person name="Gage D."/>
            <person name="Galagan J."/>
            <person name="Gearin G."/>
            <person name="Gnerre S."/>
            <person name="Gnirke A."/>
            <person name="Goyette A."/>
            <person name="Graham J."/>
            <person name="Grandbois E."/>
            <person name="Gyaltsen K."/>
            <person name="Hafez N."/>
            <person name="Hagopian D."/>
            <person name="Hagos B."/>
            <person name="Hall J."/>
            <person name="Hatcher B."/>
            <person name="Heller A."/>
            <person name="Higgins H."/>
            <person name="Honan T."/>
            <person name="Horn A."/>
            <person name="Houde N."/>
            <person name="Hughes L."/>
            <person name="Hulme W."/>
            <person name="Husby E."/>
            <person name="Iliev I."/>
            <person name="Jaffe D."/>
            <person name="Jones C."/>
            <person name="Kamal M."/>
            <person name="Kamat A."/>
            <person name="Kamvysselis M."/>
            <person name="Karlsson E."/>
            <person name="Kells C."/>
            <person name="Kieu A."/>
            <person name="Kisner P."/>
            <person name="Kodira C."/>
            <person name="Kulbokas E."/>
            <person name="Labutti K."/>
            <person name="Lama D."/>
            <person name="Landers T."/>
            <person name="Leger J."/>
            <person name="Levine S."/>
            <person name="Lewis D."/>
            <person name="Lewis T."/>
            <person name="Lindblad-toh K."/>
            <person name="Liu X."/>
            <person name="Lokyitsang T."/>
            <person name="Lokyitsang Y."/>
            <person name="Lucien O."/>
            <person name="Lui A."/>
            <person name="Ma L.J."/>
            <person name="Mabbitt R."/>
            <person name="Macdonald J."/>
            <person name="Maclean C."/>
            <person name="Major J."/>
            <person name="Manning J."/>
            <person name="Marabella R."/>
            <person name="Maru K."/>
            <person name="Matthews C."/>
            <person name="Mauceli E."/>
            <person name="Mccarthy M."/>
            <person name="Mcdonough S."/>
            <person name="Mcghee T."/>
            <person name="Meldrim J."/>
            <person name="Meneus L."/>
            <person name="Mesirov J."/>
            <person name="Mihalev A."/>
            <person name="Mihova T."/>
            <person name="Mikkelsen T."/>
            <person name="Mlenga V."/>
            <person name="Moru K."/>
            <person name="Mozes J."/>
            <person name="Mulrain L."/>
            <person name="Munson G."/>
            <person name="Naylor J."/>
            <person name="Newes C."/>
            <person name="Nguyen C."/>
            <person name="Nguyen N."/>
            <person name="Nguyen T."/>
            <person name="Nicol R."/>
            <person name="Nielsen C."/>
            <person name="Nizzari M."/>
            <person name="Norbu C."/>
            <person name="Norbu N."/>
            <person name="O'donnell P."/>
            <person name="Okoawo O."/>
            <person name="O'leary S."/>
            <person name="Omotosho B."/>
            <person name="O'neill K."/>
            <person name="Osman S."/>
            <person name="Parker S."/>
            <person name="Perrin D."/>
            <person name="Phunkhang P."/>
            <person name="Piqani B."/>
            <person name="Purcell S."/>
            <person name="Rachupka T."/>
            <person name="Ramasamy U."/>
            <person name="Rameau R."/>
            <person name="Ray V."/>
            <person name="Raymond C."/>
            <person name="Retta R."/>
            <person name="Richardson S."/>
            <person name="Rise C."/>
            <person name="Rodriguez J."/>
            <person name="Rogers J."/>
            <person name="Rogov P."/>
            <person name="Rutman M."/>
            <person name="Schupbach R."/>
            <person name="Seaman C."/>
            <person name="Settipalli S."/>
            <person name="Sharpe T."/>
            <person name="Sheridan J."/>
            <person name="Sherpa N."/>
            <person name="Shi J."/>
            <person name="Smirnov S."/>
            <person name="Smith C."/>
            <person name="Sougnez C."/>
            <person name="Spencer B."/>
            <person name="Stalker J."/>
            <person name="Stange-thomann N."/>
            <person name="Stavropoulos S."/>
            <person name="Stetson K."/>
            <person name="Stone C."/>
            <person name="Stone S."/>
            <person name="Stubbs M."/>
            <person name="Talamas J."/>
            <person name="Tchuinga P."/>
            <person name="Tenzing P."/>
            <person name="Tesfaye S."/>
            <person name="Theodore J."/>
            <person name="Thoulutsang Y."/>
            <person name="Topham K."/>
            <person name="Towey S."/>
            <person name="Tsamla T."/>
            <person name="Tsomo N."/>
            <person name="Vallee D."/>
            <person name="Vassiliev H."/>
            <person name="Venkataraman V."/>
            <person name="Vinson J."/>
            <person name="Vo A."/>
            <person name="Wade C."/>
            <person name="Wang S."/>
            <person name="Wangchuk T."/>
            <person name="Wangdi T."/>
            <person name="Whittaker C."/>
            <person name="Wilkinson J."/>
            <person name="Wu Y."/>
            <person name="Wyman D."/>
            <person name="Yadav S."/>
            <person name="Yang S."/>
            <person name="Yang X."/>
            <person name="Yeager S."/>
            <person name="Yee E."/>
            <person name="Young G."/>
            <person name="Zainoun J."/>
            <person name="Zembeck L."/>
            <person name="Zimmer A."/>
            <person name="Zody M."/>
            <person name="Lander E."/>
        </authorList>
    </citation>
    <scope>NUCLEOTIDE SEQUENCE</scope>
    <source>
        <strain evidence="6">521</strain>
    </source>
</reference>
<sequence>MTGIAIADVGCISKRIKACCRRAKLFSTDEILLSPPQQLAHVLRISQADADLLLLQVATASAPPPISVLDALNGKLPATNLDQNFFDAVAAADDDDDDNDDDDDKADSGSADASDTSDADDQHLNDARFASSCIVPPTQGYDGNFPGAQCFVYDSDAGSDSDARSSIDAVMHEDIELPSTFCRPQTPQTHDVARDEHHDGYLCDPKVDHASVARDVLSLGRQRHVFSSGSRELDDLLGGGVRSAVLTELVGESGSGKTQMAIQVCTYAALGLVPLSQADDHDKGNNTFQSRTFVRDPIHASTKDDTLSDILQSYGMEPSIGSHRGMGACYITSGGERAAHSIVNRALELASFAINERFDRVYPVCDPTQSSQDADGRRDALLAKAQQLGRRQALANLHIACVADVEALEHALKYSLPGLIRRLWSSKRQSGVSREIGVVVVDNLPALFQQDQAAASDIDSLFQRSKMLVEIADALKRISAVQWRGASDCGSSAGRAVLVLNHVSDAFGIDKQIARRFVFDSAHRIRTRRSHFARNDPGTSSQAPTSAFSGGTGSALPDQPLAMDVASQTAFTSGLLASIAPTLAEAVGARELDSACASNDVPLRTLEARTAQLGQTWSNLINVRVFLSKTRARICMRDDQAPACEPVRQNTNQRGTASKSLMNTVRKAAVVINPFGATMLDVGVDKSALRQLRFVITPRKAVHVLNAYPSTVMHAMHATADSTPAPESQQQQRAAERHPAEQEDADQDLFGEALQEHHWLAIDELQSHTTARPTSRAAQAG</sequence>
<dbReference type="PROSITE" id="PS50162">
    <property type="entry name" value="RECA_2"/>
    <property type="match status" value="1"/>
</dbReference>
<dbReference type="SUPFAM" id="SSF52540">
    <property type="entry name" value="P-loop containing nucleoside triphosphate hydrolases"/>
    <property type="match status" value="1"/>
</dbReference>
<dbReference type="AlphaFoldDB" id="Q99131"/>
<dbReference type="Proteomes" id="UP000000561">
    <property type="component" value="Chromosome 7"/>
</dbReference>
<dbReference type="EMBL" id="L18882">
    <property type="protein sequence ID" value="AAA64741.1"/>
    <property type="molecule type" value="Genomic_DNA"/>
</dbReference>
<keyword evidence="1" id="KW-0547">Nucleotide-binding</keyword>
<feature type="compositionally biased region" description="Acidic residues" evidence="3">
    <location>
        <begin position="92"/>
        <end position="105"/>
    </location>
</feature>
<organism evidence="5">
    <name type="scientific">Mycosarcoma maydis</name>
    <name type="common">Corn smut fungus</name>
    <name type="synonym">Ustilago maydis</name>
    <dbReference type="NCBI Taxonomy" id="5270"/>
    <lineage>
        <taxon>Eukaryota</taxon>
        <taxon>Fungi</taxon>
        <taxon>Dikarya</taxon>
        <taxon>Basidiomycota</taxon>
        <taxon>Ustilaginomycotina</taxon>
        <taxon>Ustilaginomycetes</taxon>
        <taxon>Ustilaginales</taxon>
        <taxon>Ustilaginaceae</taxon>
        <taxon>Mycosarcoma</taxon>
    </lineage>
</organism>
<feature type="region of interest" description="Disordered" evidence="3">
    <location>
        <begin position="92"/>
        <end position="122"/>
    </location>
</feature>
<dbReference type="PANTHER" id="PTHR22942">
    <property type="entry name" value="RECA/RAD51/RADA DNA STRAND-PAIRING FAMILY MEMBER"/>
    <property type="match status" value="1"/>
</dbReference>
<dbReference type="OrthoDB" id="1861185at2759"/>
<dbReference type="Pfam" id="PF08423">
    <property type="entry name" value="Rad51"/>
    <property type="match status" value="1"/>
</dbReference>
<feature type="compositionally biased region" description="Polar residues" evidence="3">
    <location>
        <begin position="720"/>
        <end position="733"/>
    </location>
</feature>
<feature type="compositionally biased region" description="Polar residues" evidence="3">
    <location>
        <begin position="537"/>
        <end position="549"/>
    </location>
</feature>
<name>Q99131_MYCMD</name>
<feature type="domain" description="RecA family profile 1" evidence="4">
    <location>
        <begin position="222"/>
        <end position="265"/>
    </location>
</feature>